<keyword evidence="6" id="KW-0479">Metal-binding</keyword>
<reference evidence="12" key="3">
    <citation type="submission" date="2015-06" db="UniProtKB">
        <authorList>
            <consortium name="EnsemblMetazoa"/>
        </authorList>
    </citation>
    <scope>IDENTIFICATION</scope>
</reference>
<dbReference type="CDD" id="cd11496">
    <property type="entry name" value="SLC6sbd-TauT-like"/>
    <property type="match status" value="1"/>
</dbReference>
<dbReference type="AlphaFoldDB" id="R7V188"/>
<feature type="transmembrane region" description="Helical" evidence="10">
    <location>
        <begin position="321"/>
        <end position="346"/>
    </location>
</feature>
<dbReference type="PRINTS" id="PR00176">
    <property type="entry name" value="NANEUSMPORT"/>
</dbReference>
<evidence type="ECO:0000256" key="4">
    <source>
        <dbReference type="ARBA" id="ARBA00022989"/>
    </source>
</evidence>
<dbReference type="EnsemblMetazoa" id="CapteT185554">
    <property type="protein sequence ID" value="CapteP185554"/>
    <property type="gene ID" value="CapteG185554"/>
</dbReference>
<organism evidence="11">
    <name type="scientific">Capitella teleta</name>
    <name type="common">Polychaete worm</name>
    <dbReference type="NCBI Taxonomy" id="283909"/>
    <lineage>
        <taxon>Eukaryota</taxon>
        <taxon>Metazoa</taxon>
        <taxon>Spiralia</taxon>
        <taxon>Lophotrochozoa</taxon>
        <taxon>Annelida</taxon>
        <taxon>Polychaeta</taxon>
        <taxon>Sedentaria</taxon>
        <taxon>Scolecida</taxon>
        <taxon>Capitellidae</taxon>
        <taxon>Capitella</taxon>
    </lineage>
</organism>
<keyword evidence="7" id="KW-1015">Disulfide bond</keyword>
<proteinExistence type="inferred from homology"/>
<feature type="transmembrane region" description="Helical" evidence="10">
    <location>
        <begin position="210"/>
        <end position="229"/>
    </location>
</feature>
<feature type="transmembrane region" description="Helical" evidence="10">
    <location>
        <begin position="69"/>
        <end position="90"/>
    </location>
</feature>
<dbReference type="InterPro" id="IPR037272">
    <property type="entry name" value="SNS_sf"/>
</dbReference>
<evidence type="ECO:0000256" key="3">
    <source>
        <dbReference type="ARBA" id="ARBA00022692"/>
    </source>
</evidence>
<keyword evidence="2 8" id="KW-0813">Transport</keyword>
<feature type="disulfide bond" evidence="7">
    <location>
        <begin position="153"/>
        <end position="162"/>
    </location>
</feature>
<dbReference type="PROSITE" id="PS50267">
    <property type="entry name" value="NA_NEUROTRAN_SYMP_3"/>
    <property type="match status" value="1"/>
</dbReference>
<evidence type="ECO:0000256" key="6">
    <source>
        <dbReference type="PIRSR" id="PIRSR600175-1"/>
    </source>
</evidence>
<evidence type="ECO:0000256" key="1">
    <source>
        <dbReference type="ARBA" id="ARBA00004141"/>
    </source>
</evidence>
<dbReference type="PROSITE" id="PS00610">
    <property type="entry name" value="NA_NEUROTRAN_SYMP_1"/>
    <property type="match status" value="1"/>
</dbReference>
<evidence type="ECO:0000256" key="10">
    <source>
        <dbReference type="SAM" id="Phobius"/>
    </source>
</evidence>
<evidence type="ECO:0000256" key="7">
    <source>
        <dbReference type="PIRSR" id="PIRSR600175-2"/>
    </source>
</evidence>
<evidence type="ECO:0000256" key="8">
    <source>
        <dbReference type="RuleBase" id="RU003732"/>
    </source>
</evidence>
<evidence type="ECO:0000313" key="13">
    <source>
        <dbReference type="Proteomes" id="UP000014760"/>
    </source>
</evidence>
<dbReference type="PANTHER" id="PTHR11616:SF325">
    <property type="entry name" value="TRANSPORTER"/>
    <property type="match status" value="1"/>
</dbReference>
<keyword evidence="8" id="KW-0769">Symport</keyword>
<dbReference type="PANTHER" id="PTHR11616">
    <property type="entry name" value="SODIUM/CHLORIDE DEPENDENT TRANSPORTER"/>
    <property type="match status" value="1"/>
</dbReference>
<feature type="transmembrane region" description="Helical" evidence="10">
    <location>
        <begin position="424"/>
        <end position="450"/>
    </location>
</feature>
<dbReference type="OMA" id="GPWKIAP"/>
<dbReference type="GO" id="GO:0046872">
    <property type="term" value="F:metal ion binding"/>
    <property type="evidence" value="ECO:0007669"/>
    <property type="project" value="UniProtKB-KW"/>
</dbReference>
<feature type="transmembrane region" description="Helical" evidence="10">
    <location>
        <begin position="383"/>
        <end position="412"/>
    </location>
</feature>
<feature type="binding site" evidence="6">
    <location>
        <position position="396"/>
    </location>
    <ligand>
        <name>Na(+)</name>
        <dbReference type="ChEBI" id="CHEBI:29101"/>
        <label>1</label>
    </ligand>
</feature>
<feature type="transmembrane region" description="Helical" evidence="10">
    <location>
        <begin position="499"/>
        <end position="521"/>
    </location>
</feature>
<feature type="binding site" evidence="6">
    <location>
        <position position="45"/>
    </location>
    <ligand>
        <name>Na(+)</name>
        <dbReference type="ChEBI" id="CHEBI:29101"/>
        <label>1</label>
    </ligand>
</feature>
<reference evidence="13" key="1">
    <citation type="submission" date="2012-12" db="EMBL/GenBank/DDBJ databases">
        <authorList>
            <person name="Hellsten U."/>
            <person name="Grimwood J."/>
            <person name="Chapman J.A."/>
            <person name="Shapiro H."/>
            <person name="Aerts A."/>
            <person name="Otillar R.P."/>
            <person name="Terry A.Y."/>
            <person name="Boore J.L."/>
            <person name="Simakov O."/>
            <person name="Marletaz F."/>
            <person name="Cho S.-J."/>
            <person name="Edsinger-Gonzales E."/>
            <person name="Havlak P."/>
            <person name="Kuo D.-H."/>
            <person name="Larsson T."/>
            <person name="Lv J."/>
            <person name="Arendt D."/>
            <person name="Savage R."/>
            <person name="Osoegawa K."/>
            <person name="de Jong P."/>
            <person name="Lindberg D.R."/>
            <person name="Seaver E.C."/>
            <person name="Weisblat D.A."/>
            <person name="Putnam N.H."/>
            <person name="Grigoriev I.V."/>
            <person name="Rokhsar D.S."/>
        </authorList>
    </citation>
    <scope>NUCLEOTIDE SEQUENCE</scope>
    <source>
        <strain evidence="13">I ESC-2004</strain>
    </source>
</reference>
<feature type="transmembrane region" description="Helical" evidence="10">
    <location>
        <begin position="456"/>
        <end position="478"/>
    </location>
</feature>
<dbReference type="GO" id="GO:0005332">
    <property type="term" value="F:gamma-aminobutyric acid:sodium:chloride symporter activity"/>
    <property type="evidence" value="ECO:0007669"/>
    <property type="project" value="TreeGrafter"/>
</dbReference>
<feature type="transmembrane region" description="Helical" evidence="10">
    <location>
        <begin position="39"/>
        <end position="57"/>
    </location>
</feature>
<dbReference type="GO" id="GO:0005886">
    <property type="term" value="C:plasma membrane"/>
    <property type="evidence" value="ECO:0007669"/>
    <property type="project" value="TreeGrafter"/>
</dbReference>
<feature type="binding site" evidence="6">
    <location>
        <position position="327"/>
    </location>
    <ligand>
        <name>Na(+)</name>
        <dbReference type="ChEBI" id="CHEBI:29101"/>
        <label>1</label>
    </ligand>
</feature>
<feature type="binding site" evidence="6">
    <location>
        <position position="52"/>
    </location>
    <ligand>
        <name>Na(+)</name>
        <dbReference type="ChEBI" id="CHEBI:29101"/>
        <label>1</label>
    </ligand>
</feature>
<dbReference type="InterPro" id="IPR000175">
    <property type="entry name" value="Na/ntran_symport"/>
</dbReference>
<feature type="binding site" evidence="6">
    <location>
        <position position="48"/>
    </location>
    <ligand>
        <name>Na(+)</name>
        <dbReference type="ChEBI" id="CHEBI:29101"/>
        <label>1</label>
    </ligand>
</feature>
<comment type="subcellular location">
    <subcellularLocation>
        <location evidence="1">Membrane</location>
        <topology evidence="1">Multi-pass membrane protein</topology>
    </subcellularLocation>
</comment>
<sequence length="580" mass="65216">METTEVEDNHHVGKGDDHEPTSDVTGVYKRETWTRKIDFLLACIGFSVGLGNVWRFPYLCYKNGGGAFLIPYFLCVLVGGVPTFFLEVAIGQFMSKGGIGVWNICPLLQGIGFATVLIVFLVNVYYNVILAWAFHYLFASFASFNGVLPWETCENDWNTPKCVRTIRGDNTTNTTIFSNTTSNGTSDPITEYWERKVLHLSSGVDDVGQIRWDLALCLLLAWIVVYFCIWKGIKSSGKVMYFTATAPYVLMFTLLIRGITLPGSAEGIRFYLIPDWDKLLEVQVWVDAGTQVFYSYSIGIGTLTALGSYNKWNHNCLRDCLAFAGINSGTSFFSGFVIFSVLGFMAHEQGVSVADAAESGPGLAFIAYPKAIAEMPFAPFWSILFFFMIILLGLDSQFVGVEGFITAIVDVFPRQMRRGYRREVFIAFVCLVSFFIGLSMVTEGGMYVFLLFDYYAGSRVILLVAFFECLAVAYIYGATRFHDNLTMMLGYKVYSIVKYAWWIMTPFFTLALFALCIYSYSELTYNRDYVYPLWAIAIGWTMSCSSASMIPFTAFFKIIRQNGTLTEVFDPADQPTARSH</sequence>
<dbReference type="EMBL" id="AMQN01005350">
    <property type="status" value="NOT_ANNOTATED_CDS"/>
    <property type="molecule type" value="Genomic_DNA"/>
</dbReference>
<feature type="region of interest" description="Disordered" evidence="9">
    <location>
        <begin position="1"/>
        <end position="23"/>
    </location>
</feature>
<dbReference type="NCBIfam" id="NF037979">
    <property type="entry name" value="Na_transp"/>
    <property type="match status" value="1"/>
</dbReference>
<keyword evidence="5 10" id="KW-0472">Membrane</keyword>
<keyword evidence="6" id="KW-0915">Sodium</keyword>
<dbReference type="OrthoDB" id="6581954at2759"/>
<evidence type="ECO:0000313" key="11">
    <source>
        <dbReference type="EMBL" id="ELU12608.1"/>
    </source>
</evidence>
<dbReference type="EMBL" id="KB295796">
    <property type="protein sequence ID" value="ELU12608.1"/>
    <property type="molecule type" value="Genomic_DNA"/>
</dbReference>
<dbReference type="SUPFAM" id="SSF161070">
    <property type="entry name" value="SNF-like"/>
    <property type="match status" value="1"/>
</dbReference>
<keyword evidence="4 10" id="KW-1133">Transmembrane helix</keyword>
<feature type="binding site" evidence="6">
    <location>
        <position position="392"/>
    </location>
    <ligand>
        <name>Na(+)</name>
        <dbReference type="ChEBI" id="CHEBI:29101"/>
        <label>1</label>
    </ligand>
</feature>
<feature type="binding site" evidence="6">
    <location>
        <position position="395"/>
    </location>
    <ligand>
        <name>Na(+)</name>
        <dbReference type="ChEBI" id="CHEBI:29101"/>
        <label>1</label>
    </ligand>
</feature>
<dbReference type="Pfam" id="PF00209">
    <property type="entry name" value="SNF"/>
    <property type="match status" value="1"/>
</dbReference>
<feature type="transmembrane region" description="Helical" evidence="10">
    <location>
        <begin position="533"/>
        <end position="556"/>
    </location>
</feature>
<feature type="transmembrane region" description="Helical" evidence="10">
    <location>
        <begin position="292"/>
        <end position="309"/>
    </location>
</feature>
<protein>
    <recommendedName>
        <fullName evidence="8">Transporter</fullName>
    </recommendedName>
</protein>
<evidence type="ECO:0000256" key="9">
    <source>
        <dbReference type="SAM" id="MobiDB-lite"/>
    </source>
</evidence>
<gene>
    <name evidence="11" type="ORF">CAPTEDRAFT_185554</name>
</gene>
<dbReference type="HOGENOM" id="CLU_006855_9_5_1"/>
<feature type="binding site" evidence="6">
    <location>
        <position position="295"/>
    </location>
    <ligand>
        <name>Na(+)</name>
        <dbReference type="ChEBI" id="CHEBI:29101"/>
        <label>1</label>
    </ligand>
</feature>
<feature type="compositionally biased region" description="Basic and acidic residues" evidence="9">
    <location>
        <begin position="7"/>
        <end position="21"/>
    </location>
</feature>
<keyword evidence="3 8" id="KW-0812">Transmembrane</keyword>
<evidence type="ECO:0000313" key="12">
    <source>
        <dbReference type="EnsemblMetazoa" id="CapteP185554"/>
    </source>
</evidence>
<reference evidence="11 13" key="2">
    <citation type="journal article" date="2013" name="Nature">
        <title>Insights into bilaterian evolution from three spiralian genomes.</title>
        <authorList>
            <person name="Simakov O."/>
            <person name="Marletaz F."/>
            <person name="Cho S.J."/>
            <person name="Edsinger-Gonzales E."/>
            <person name="Havlak P."/>
            <person name="Hellsten U."/>
            <person name="Kuo D.H."/>
            <person name="Larsson T."/>
            <person name="Lv J."/>
            <person name="Arendt D."/>
            <person name="Savage R."/>
            <person name="Osoegawa K."/>
            <person name="de Jong P."/>
            <person name="Grimwood J."/>
            <person name="Chapman J.A."/>
            <person name="Shapiro H."/>
            <person name="Aerts A."/>
            <person name="Otillar R.P."/>
            <person name="Terry A.Y."/>
            <person name="Boore J.L."/>
            <person name="Grigoriev I.V."/>
            <person name="Lindberg D.R."/>
            <person name="Seaver E.C."/>
            <person name="Weisblat D.A."/>
            <person name="Putnam N.H."/>
            <person name="Rokhsar D.S."/>
        </authorList>
    </citation>
    <scope>NUCLEOTIDE SEQUENCE</scope>
    <source>
        <strain evidence="11 13">I ESC-2004</strain>
    </source>
</reference>
<accession>R7V188</accession>
<comment type="similarity">
    <text evidence="8">Belongs to the sodium:neurotransmitter symporter (SNF) (TC 2.A.22) family.</text>
</comment>
<keyword evidence="13" id="KW-1185">Reference proteome</keyword>
<feature type="transmembrane region" description="Helical" evidence="10">
    <location>
        <begin position="241"/>
        <end position="260"/>
    </location>
</feature>
<evidence type="ECO:0000256" key="5">
    <source>
        <dbReference type="ARBA" id="ARBA00023136"/>
    </source>
</evidence>
<name>R7V188_CAPTE</name>
<evidence type="ECO:0000256" key="2">
    <source>
        <dbReference type="ARBA" id="ARBA00022448"/>
    </source>
</evidence>
<dbReference type="Proteomes" id="UP000014760">
    <property type="component" value="Unassembled WGS sequence"/>
</dbReference>